<dbReference type="OrthoDB" id="2377048at2"/>
<comment type="caution">
    <text evidence="1">The sequence shown here is derived from an EMBL/GenBank/DDBJ whole genome shotgun (WGS) entry which is preliminary data.</text>
</comment>
<keyword evidence="2" id="KW-1185">Reference proteome</keyword>
<gene>
    <name evidence="1" type="ORF">DFP97_12915</name>
</gene>
<dbReference type="EMBL" id="QPJD01000029">
    <property type="protein sequence ID" value="RCW40860.1"/>
    <property type="molecule type" value="Genomic_DNA"/>
</dbReference>
<reference evidence="1 2" key="1">
    <citation type="submission" date="2018-07" db="EMBL/GenBank/DDBJ databases">
        <title>Genomic Encyclopedia of Type Strains, Phase III (KMG-III): the genomes of soil and plant-associated and newly described type strains.</title>
        <authorList>
            <person name="Whitman W."/>
        </authorList>
    </citation>
    <scope>NUCLEOTIDE SEQUENCE [LARGE SCALE GENOMIC DNA]</scope>
    <source>
        <strain evidence="1 2">CECT 7506</strain>
    </source>
</reference>
<accession>A0A368VHZ9</accession>
<dbReference type="AlphaFoldDB" id="A0A368VHZ9"/>
<proteinExistence type="predicted"/>
<evidence type="ECO:0000313" key="2">
    <source>
        <dbReference type="Proteomes" id="UP000252415"/>
    </source>
</evidence>
<evidence type="ECO:0008006" key="3">
    <source>
        <dbReference type="Google" id="ProtNLM"/>
    </source>
</evidence>
<dbReference type="Proteomes" id="UP000252415">
    <property type="component" value="Unassembled WGS sequence"/>
</dbReference>
<dbReference type="RefSeq" id="WP_114384127.1">
    <property type="nucleotide sequence ID" value="NZ_QPJD01000029.1"/>
</dbReference>
<name>A0A368VHZ9_9BACL</name>
<sequence length="190" mass="22145">MKRIFGMAIIAITFLVGSTAYAYSEEPLNEERVPFEKMYFEYGYKSVEDALGECNSHFKRKIKLPFKLPPIPFTHHLARCNQHGDVNDQFEIEYLNEFQGSNNNHYMIRVNPAQHKLHKFPSKRDTIRAYKLLNGEVAVYGTTPTIRDRPPLFNVLIFEMDGWQYILSIDKRVEDKVTADVLLEIANSIR</sequence>
<organism evidence="1 2">
    <name type="scientific">Paenibacillus prosopidis</name>
    <dbReference type="NCBI Taxonomy" id="630520"/>
    <lineage>
        <taxon>Bacteria</taxon>
        <taxon>Bacillati</taxon>
        <taxon>Bacillota</taxon>
        <taxon>Bacilli</taxon>
        <taxon>Bacillales</taxon>
        <taxon>Paenibacillaceae</taxon>
        <taxon>Paenibacillus</taxon>
    </lineage>
</organism>
<evidence type="ECO:0000313" key="1">
    <source>
        <dbReference type="EMBL" id="RCW40860.1"/>
    </source>
</evidence>
<protein>
    <recommendedName>
        <fullName evidence="3">DUF4367 domain-containing protein</fullName>
    </recommendedName>
</protein>